<sequence>MFFFFILRSIDTRIKVRRIIPAQPPRTDKTLLKAHMKGRLCSRPCSVITVPKTKMKCLLLQQLSLFGPHSLLSSLRLASPLSVKKGCKSPRRGDQEQFPFLFVSHVPRTMQD</sequence>
<protein>
    <submittedName>
        <fullName evidence="1">Uncharacterized protein</fullName>
    </submittedName>
</protein>
<gene>
    <name evidence="1" type="ORF">CDAR_51281</name>
</gene>
<name>A0AAV4U614_9ARAC</name>
<proteinExistence type="predicted"/>
<evidence type="ECO:0000313" key="2">
    <source>
        <dbReference type="Proteomes" id="UP001054837"/>
    </source>
</evidence>
<keyword evidence="2" id="KW-1185">Reference proteome</keyword>
<accession>A0AAV4U614</accession>
<comment type="caution">
    <text evidence="1">The sequence shown here is derived from an EMBL/GenBank/DDBJ whole genome shotgun (WGS) entry which is preliminary data.</text>
</comment>
<reference evidence="1 2" key="1">
    <citation type="submission" date="2021-06" db="EMBL/GenBank/DDBJ databases">
        <title>Caerostris darwini draft genome.</title>
        <authorList>
            <person name="Kono N."/>
            <person name="Arakawa K."/>
        </authorList>
    </citation>
    <scope>NUCLEOTIDE SEQUENCE [LARGE SCALE GENOMIC DNA]</scope>
</reference>
<dbReference type="EMBL" id="BPLQ01010742">
    <property type="protein sequence ID" value="GIY53192.1"/>
    <property type="molecule type" value="Genomic_DNA"/>
</dbReference>
<organism evidence="1 2">
    <name type="scientific">Caerostris darwini</name>
    <dbReference type="NCBI Taxonomy" id="1538125"/>
    <lineage>
        <taxon>Eukaryota</taxon>
        <taxon>Metazoa</taxon>
        <taxon>Ecdysozoa</taxon>
        <taxon>Arthropoda</taxon>
        <taxon>Chelicerata</taxon>
        <taxon>Arachnida</taxon>
        <taxon>Araneae</taxon>
        <taxon>Araneomorphae</taxon>
        <taxon>Entelegynae</taxon>
        <taxon>Araneoidea</taxon>
        <taxon>Araneidae</taxon>
        <taxon>Caerostris</taxon>
    </lineage>
</organism>
<dbReference type="AlphaFoldDB" id="A0AAV4U614"/>
<evidence type="ECO:0000313" key="1">
    <source>
        <dbReference type="EMBL" id="GIY53192.1"/>
    </source>
</evidence>
<dbReference type="Proteomes" id="UP001054837">
    <property type="component" value="Unassembled WGS sequence"/>
</dbReference>